<dbReference type="Pfam" id="PF13439">
    <property type="entry name" value="Glyco_transf_4"/>
    <property type="match status" value="1"/>
</dbReference>
<organism evidence="3">
    <name type="scientific">marine metagenome</name>
    <dbReference type="NCBI Taxonomy" id="408172"/>
    <lineage>
        <taxon>unclassified sequences</taxon>
        <taxon>metagenomes</taxon>
        <taxon>ecological metagenomes</taxon>
    </lineage>
</organism>
<dbReference type="EMBL" id="UINC01000803">
    <property type="protein sequence ID" value="SUZ61444.1"/>
    <property type="molecule type" value="Genomic_DNA"/>
</dbReference>
<gene>
    <name evidence="3" type="ORF">METZ01_LOCUS14298</name>
</gene>
<dbReference type="Pfam" id="PF00534">
    <property type="entry name" value="Glycos_transf_1"/>
    <property type="match status" value="1"/>
</dbReference>
<sequence length="313" mass="33730">MAKAGAIGRQAAIVYNTLWAGNHPAKLVHTYHGHVLEGYFSAPKTALFLAAEKLLARRTDTLIAVSEKVRQELLKQYRIGREDRFQVVPLGLDLAPLEAIDNTARRDARKQLGIPEEAKVIVWVGRLTPIKQPEVFLDAAKLIKLRHPQAIFLVVGDGELRSEVESKARALKMANDIRFLGWRGDLATIYAASNLSLLTSRNEGTPVAIIEAMASGLPSVSPNVGGVRDVITDPSVGTIVEEGSPESLAATACALLDSPDHCRQIGKSARSSAVGRFGFARLVSDITALYHGLLNLPPVSLGQAPRDSGPRLS</sequence>
<dbReference type="PANTHER" id="PTHR45947:SF3">
    <property type="entry name" value="SULFOQUINOVOSYL TRANSFERASE SQD2"/>
    <property type="match status" value="1"/>
</dbReference>
<reference evidence="3" key="1">
    <citation type="submission" date="2018-05" db="EMBL/GenBank/DDBJ databases">
        <authorList>
            <person name="Lanie J.A."/>
            <person name="Ng W.-L."/>
            <person name="Kazmierczak K.M."/>
            <person name="Andrzejewski T.M."/>
            <person name="Davidsen T.M."/>
            <person name="Wayne K.J."/>
            <person name="Tettelin H."/>
            <person name="Glass J.I."/>
            <person name="Rusch D."/>
            <person name="Podicherti R."/>
            <person name="Tsui H.-C.T."/>
            <person name="Winkler M.E."/>
        </authorList>
    </citation>
    <scope>NUCLEOTIDE SEQUENCE</scope>
</reference>
<dbReference type="Gene3D" id="3.40.50.2000">
    <property type="entry name" value="Glycogen Phosphorylase B"/>
    <property type="match status" value="2"/>
</dbReference>
<evidence type="ECO:0000313" key="3">
    <source>
        <dbReference type="EMBL" id="SUZ61444.1"/>
    </source>
</evidence>
<accession>A0A381P4F9</accession>
<protein>
    <recommendedName>
        <fullName evidence="4">Glycosyl transferase family 1 domain-containing protein</fullName>
    </recommendedName>
</protein>
<dbReference type="InterPro" id="IPR028098">
    <property type="entry name" value="Glyco_trans_4-like_N"/>
</dbReference>
<dbReference type="InterPro" id="IPR050194">
    <property type="entry name" value="Glycosyltransferase_grp1"/>
</dbReference>
<dbReference type="GO" id="GO:0016757">
    <property type="term" value="F:glycosyltransferase activity"/>
    <property type="evidence" value="ECO:0007669"/>
    <property type="project" value="InterPro"/>
</dbReference>
<feature type="domain" description="Glycosyltransferase subfamily 4-like N-terminal" evidence="2">
    <location>
        <begin position="19"/>
        <end position="95"/>
    </location>
</feature>
<dbReference type="InterPro" id="IPR001296">
    <property type="entry name" value="Glyco_trans_1"/>
</dbReference>
<feature type="domain" description="Glycosyl transferase family 1" evidence="1">
    <location>
        <begin position="105"/>
        <end position="271"/>
    </location>
</feature>
<dbReference type="AlphaFoldDB" id="A0A381P4F9"/>
<name>A0A381P4F9_9ZZZZ</name>
<dbReference type="PANTHER" id="PTHR45947">
    <property type="entry name" value="SULFOQUINOVOSYL TRANSFERASE SQD2"/>
    <property type="match status" value="1"/>
</dbReference>
<dbReference type="CDD" id="cd03801">
    <property type="entry name" value="GT4_PimA-like"/>
    <property type="match status" value="1"/>
</dbReference>
<evidence type="ECO:0000259" key="2">
    <source>
        <dbReference type="Pfam" id="PF13439"/>
    </source>
</evidence>
<dbReference type="SUPFAM" id="SSF53756">
    <property type="entry name" value="UDP-Glycosyltransferase/glycogen phosphorylase"/>
    <property type="match status" value="1"/>
</dbReference>
<evidence type="ECO:0008006" key="4">
    <source>
        <dbReference type="Google" id="ProtNLM"/>
    </source>
</evidence>
<proteinExistence type="predicted"/>
<evidence type="ECO:0000259" key="1">
    <source>
        <dbReference type="Pfam" id="PF00534"/>
    </source>
</evidence>